<evidence type="ECO:0000256" key="2">
    <source>
        <dbReference type="ARBA" id="ARBA00022630"/>
    </source>
</evidence>
<dbReference type="PANTHER" id="PTHR46056">
    <property type="entry name" value="LONG-CHAIN-ALCOHOL OXIDASE"/>
    <property type="match status" value="1"/>
</dbReference>
<dbReference type="SUPFAM" id="SSF51905">
    <property type="entry name" value="FAD/NAD(P)-binding domain"/>
    <property type="match status" value="1"/>
</dbReference>
<dbReference type="Pfam" id="PF00732">
    <property type="entry name" value="GMC_oxred_N"/>
    <property type="match status" value="1"/>
</dbReference>
<dbReference type="EMBL" id="JBHLVZ010000002">
    <property type="protein sequence ID" value="MFC0384429.1"/>
    <property type="molecule type" value="Genomic_DNA"/>
</dbReference>
<evidence type="ECO:0000259" key="6">
    <source>
        <dbReference type="Pfam" id="PF00732"/>
    </source>
</evidence>
<evidence type="ECO:0000256" key="5">
    <source>
        <dbReference type="SAM" id="MobiDB-lite"/>
    </source>
</evidence>
<evidence type="ECO:0000259" key="7">
    <source>
        <dbReference type="Pfam" id="PF05199"/>
    </source>
</evidence>
<comment type="similarity">
    <text evidence="1">Belongs to the GMC oxidoreductase family.</text>
</comment>
<sequence>MQQRFMEGARRLGHKPYPQPSSHLSRDYTNPDGAQMQACTYCGHCERFGCYNWSKASPVTTVLPVALRNPNFELRMGSRVTKVELTPDRKDATGVIYVDAVGREIRQPADLVLLCAFQIHNARLMLLSGIGTPYDPATGQGQVGRDFSYQTVATARAFFEKERFNQFAGAGVLGAIVDEFNGDNFDHGPHGFIGGGYIIGQNTGLRPIEKRVLPEGSPRWGEGWKQANNKWCEHNVNVGVHAGSTSRRHNHISLDPAYTDDLGLPPARMTFDFAPNGLRMRELMLARAAEIAHAMNPDVVNTSTPPVSASIVPYQTTHICGGAIMGTDPGGSAVNRRLQSWDVPNVLSVGASAFPQNAGNNPANTVGALTCWPLQGIKEGYLKNPGRLVEM</sequence>
<dbReference type="InterPro" id="IPR007867">
    <property type="entry name" value="GMC_OxRtase_C"/>
</dbReference>
<evidence type="ECO:0000256" key="3">
    <source>
        <dbReference type="ARBA" id="ARBA00022827"/>
    </source>
</evidence>
<dbReference type="InterPro" id="IPR036188">
    <property type="entry name" value="FAD/NAD-bd_sf"/>
</dbReference>
<organism evidence="8 9">
    <name type="scientific">Muricoccus vinaceus</name>
    <dbReference type="NCBI Taxonomy" id="424704"/>
    <lineage>
        <taxon>Bacteria</taxon>
        <taxon>Pseudomonadati</taxon>
        <taxon>Pseudomonadota</taxon>
        <taxon>Alphaproteobacteria</taxon>
        <taxon>Acetobacterales</taxon>
        <taxon>Roseomonadaceae</taxon>
        <taxon>Muricoccus</taxon>
    </lineage>
</organism>
<dbReference type="PANTHER" id="PTHR46056:SF12">
    <property type="entry name" value="LONG-CHAIN-ALCOHOL OXIDASE"/>
    <property type="match status" value="1"/>
</dbReference>
<feature type="domain" description="Glucose-methanol-choline oxidoreductase N-terminal" evidence="6">
    <location>
        <begin position="36"/>
        <end position="147"/>
    </location>
</feature>
<dbReference type="SUPFAM" id="SSF54373">
    <property type="entry name" value="FAD-linked reductases, C-terminal domain"/>
    <property type="match status" value="1"/>
</dbReference>
<proteinExistence type="inferred from homology"/>
<accession>A0ABV6ILD0</accession>
<keyword evidence="2" id="KW-0285">Flavoprotein</keyword>
<dbReference type="Proteomes" id="UP001589789">
    <property type="component" value="Unassembled WGS sequence"/>
</dbReference>
<dbReference type="InterPro" id="IPR000172">
    <property type="entry name" value="GMC_OxRdtase_N"/>
</dbReference>
<evidence type="ECO:0000256" key="1">
    <source>
        <dbReference type="ARBA" id="ARBA00010790"/>
    </source>
</evidence>
<name>A0ABV6ILD0_9PROT</name>
<keyword evidence="9" id="KW-1185">Reference proteome</keyword>
<dbReference type="Gene3D" id="3.50.50.60">
    <property type="entry name" value="FAD/NAD(P)-binding domain"/>
    <property type="match status" value="2"/>
</dbReference>
<gene>
    <name evidence="8" type="ORF">ACFFIC_02560</name>
</gene>
<keyword evidence="3" id="KW-0274">FAD</keyword>
<reference evidence="8 9" key="1">
    <citation type="submission" date="2024-09" db="EMBL/GenBank/DDBJ databases">
        <authorList>
            <person name="Sun Q."/>
            <person name="Mori K."/>
        </authorList>
    </citation>
    <scope>NUCLEOTIDE SEQUENCE [LARGE SCALE GENOMIC DNA]</scope>
    <source>
        <strain evidence="8 9">CCM 7468</strain>
    </source>
</reference>
<dbReference type="Pfam" id="PF05199">
    <property type="entry name" value="GMC_oxred_C"/>
    <property type="match status" value="1"/>
</dbReference>
<protein>
    <submittedName>
        <fullName evidence="8">GMC oxidoreductase</fullName>
    </submittedName>
</protein>
<evidence type="ECO:0000313" key="9">
    <source>
        <dbReference type="Proteomes" id="UP001589789"/>
    </source>
</evidence>
<keyword evidence="4" id="KW-0560">Oxidoreductase</keyword>
<feature type="region of interest" description="Disordered" evidence="5">
    <location>
        <begin position="1"/>
        <end position="29"/>
    </location>
</feature>
<evidence type="ECO:0000256" key="4">
    <source>
        <dbReference type="ARBA" id="ARBA00023002"/>
    </source>
</evidence>
<dbReference type="RefSeq" id="WP_377048486.1">
    <property type="nucleotide sequence ID" value="NZ_JBHLVZ010000002.1"/>
</dbReference>
<comment type="caution">
    <text evidence="8">The sequence shown here is derived from an EMBL/GenBank/DDBJ whole genome shotgun (WGS) entry which is preliminary data.</text>
</comment>
<evidence type="ECO:0000313" key="8">
    <source>
        <dbReference type="EMBL" id="MFC0384429.1"/>
    </source>
</evidence>
<feature type="domain" description="Glucose-methanol-choline oxidoreductase C-terminal" evidence="7">
    <location>
        <begin position="248"/>
        <end position="369"/>
    </location>
</feature>